<keyword evidence="2" id="KW-0378">Hydrolase</keyword>
<reference evidence="4 5" key="1">
    <citation type="submission" date="2020-03" db="EMBL/GenBank/DDBJ databases">
        <title>Genomic Encyclopedia of Type Strains, Phase IV (KMG-IV): sequencing the most valuable type-strain genomes for metagenomic binning, comparative biology and taxonomic classification.</title>
        <authorList>
            <person name="Goeker M."/>
        </authorList>
    </citation>
    <scope>NUCLEOTIDE SEQUENCE [LARGE SCALE GENOMIC DNA]</scope>
    <source>
        <strain evidence="4 5">DSM 5718</strain>
    </source>
</reference>
<evidence type="ECO:0000259" key="3">
    <source>
        <dbReference type="PROSITE" id="PS51677"/>
    </source>
</evidence>
<evidence type="ECO:0000256" key="2">
    <source>
        <dbReference type="ARBA" id="ARBA00022801"/>
    </source>
</evidence>
<keyword evidence="1" id="KW-0479">Metal-binding</keyword>
<protein>
    <submittedName>
        <fullName evidence="4">Peptidoglycan/xylan/chitin deacetylase (PgdA/CDA1 family)</fullName>
    </submittedName>
</protein>
<dbReference type="RefSeq" id="WP_166918753.1">
    <property type="nucleotide sequence ID" value="NZ_JAASRN010000001.1"/>
</dbReference>
<name>A0A846MPL9_9BACT</name>
<dbReference type="InterPro" id="IPR002509">
    <property type="entry name" value="NODB_dom"/>
</dbReference>
<dbReference type="PANTHER" id="PTHR10587">
    <property type="entry name" value="GLYCOSYL TRANSFERASE-RELATED"/>
    <property type="match status" value="1"/>
</dbReference>
<dbReference type="Gene3D" id="3.20.20.370">
    <property type="entry name" value="Glycoside hydrolase/deacetylase"/>
    <property type="match status" value="1"/>
</dbReference>
<dbReference type="AlphaFoldDB" id="A0A846MPL9"/>
<dbReference type="GO" id="GO:0016020">
    <property type="term" value="C:membrane"/>
    <property type="evidence" value="ECO:0007669"/>
    <property type="project" value="TreeGrafter"/>
</dbReference>
<dbReference type="SUPFAM" id="SSF88713">
    <property type="entry name" value="Glycoside hydrolase/deacetylase"/>
    <property type="match status" value="1"/>
</dbReference>
<dbReference type="GO" id="GO:0016810">
    <property type="term" value="F:hydrolase activity, acting on carbon-nitrogen (but not peptide) bonds"/>
    <property type="evidence" value="ECO:0007669"/>
    <property type="project" value="InterPro"/>
</dbReference>
<evidence type="ECO:0000256" key="1">
    <source>
        <dbReference type="ARBA" id="ARBA00022723"/>
    </source>
</evidence>
<dbReference type="PROSITE" id="PS51677">
    <property type="entry name" value="NODB"/>
    <property type="match status" value="1"/>
</dbReference>
<organism evidence="4 5">
    <name type="scientific">Thermonema lapsum</name>
    <dbReference type="NCBI Taxonomy" id="28195"/>
    <lineage>
        <taxon>Bacteria</taxon>
        <taxon>Pseudomonadati</taxon>
        <taxon>Bacteroidota</taxon>
        <taxon>Cytophagia</taxon>
        <taxon>Cytophagales</taxon>
        <taxon>Thermonemataceae</taxon>
        <taxon>Thermonema</taxon>
    </lineage>
</organism>
<dbReference type="InterPro" id="IPR011330">
    <property type="entry name" value="Glyco_hydro/deAcase_b/a-brl"/>
</dbReference>
<dbReference type="CDD" id="cd10959">
    <property type="entry name" value="CE4_NodB_like_3"/>
    <property type="match status" value="1"/>
</dbReference>
<evidence type="ECO:0000313" key="4">
    <source>
        <dbReference type="EMBL" id="NIK73526.1"/>
    </source>
</evidence>
<dbReference type="Pfam" id="PF01522">
    <property type="entry name" value="Polysacc_deac_1"/>
    <property type="match status" value="1"/>
</dbReference>
<dbReference type="PANTHER" id="PTHR10587:SF133">
    <property type="entry name" value="CHITIN DEACETYLASE 1-RELATED"/>
    <property type="match status" value="1"/>
</dbReference>
<gene>
    <name evidence="4" type="ORF">FHS56_001012</name>
</gene>
<comment type="caution">
    <text evidence="4">The sequence shown here is derived from an EMBL/GenBank/DDBJ whole genome shotgun (WGS) entry which is preliminary data.</text>
</comment>
<dbReference type="Proteomes" id="UP000537126">
    <property type="component" value="Unassembled WGS sequence"/>
</dbReference>
<proteinExistence type="predicted"/>
<evidence type="ECO:0000313" key="5">
    <source>
        <dbReference type="Proteomes" id="UP000537126"/>
    </source>
</evidence>
<accession>A0A846MPL9</accession>
<dbReference type="GO" id="GO:0005975">
    <property type="term" value="P:carbohydrate metabolic process"/>
    <property type="evidence" value="ECO:0007669"/>
    <property type="project" value="InterPro"/>
</dbReference>
<feature type="domain" description="NodB homology" evidence="3">
    <location>
        <begin position="29"/>
        <end position="210"/>
    </location>
</feature>
<keyword evidence="5" id="KW-1185">Reference proteome</keyword>
<sequence>MPFFRTPALLRHAFPSCYWQIPKPLHEQPTLYLTFDDGPVPEATPDVLDVLDRYGVKASFFCVGDNVRKHPALFREVLRAGHTVGNHTFHHVKGWQTSLTHYLKEVSMCRHVMEDTAGTALPRLFRPPYGRITPKQLCALRKDYAIVMWDILTHDYDPRLQADALIPQLKPLLRHGSILVFHDSIKAYPRMIRLLPAIIEAALARGFSFATLEEGLAPTLHALTPTASYKSSS</sequence>
<dbReference type="EMBL" id="JAASRN010000001">
    <property type="protein sequence ID" value="NIK73526.1"/>
    <property type="molecule type" value="Genomic_DNA"/>
</dbReference>
<dbReference type="GO" id="GO:0046872">
    <property type="term" value="F:metal ion binding"/>
    <property type="evidence" value="ECO:0007669"/>
    <property type="project" value="UniProtKB-KW"/>
</dbReference>
<dbReference type="InterPro" id="IPR050248">
    <property type="entry name" value="Polysacc_deacetylase_ArnD"/>
</dbReference>